<evidence type="ECO:0000256" key="1">
    <source>
        <dbReference type="ARBA" id="ARBA00004123"/>
    </source>
</evidence>
<dbReference type="VEuPathDB" id="CryptoDB:Vbra_16978"/>
<name>A0A0G4G4A8_VITBC</name>
<accession>A0A0G4G4A8</accession>
<keyword evidence="3" id="KW-0489">Methyltransferase</keyword>
<proteinExistence type="inferred from homology"/>
<dbReference type="Pfam" id="PF05175">
    <property type="entry name" value="MTS"/>
    <property type="match status" value="1"/>
</dbReference>
<dbReference type="InParanoid" id="A0A0G4G4A8"/>
<dbReference type="FunCoup" id="A0A0G4G4A8">
    <property type="interactions" value="114"/>
</dbReference>
<evidence type="ECO:0000256" key="5">
    <source>
        <dbReference type="ARBA" id="ARBA00022691"/>
    </source>
</evidence>
<sequence>MAPVPLVVSAHIAVDTPRNNEVRHDGIHDAFVVLLEINDIVFIFLLCEISAEYHGTDGVMSCLPCLDHLSRDDYADVYEPSEDTFLFIDALDKELTRIADAKPTRILEMGPGSGCISVHLLQQLQKRAVQCLPSCLLIDINPKAVTAALKTAACNGVGQHFDGLQGDLFRAIRPRQTFDMMLFNPPYVPSPAEEMCEGGIAAAWAGGVDGREVIDRFIQQAPDHLADGGCIYLLSERRNKPEEIRQLFKQKGFCSEEVLHRRAQNELLNVTRFWRVGWGESACDVNS</sequence>
<dbReference type="Gene3D" id="3.40.50.150">
    <property type="entry name" value="Vaccinia Virus protein VP39"/>
    <property type="match status" value="1"/>
</dbReference>
<dbReference type="SUPFAM" id="SSF53335">
    <property type="entry name" value="S-adenosyl-L-methionine-dependent methyltransferases"/>
    <property type="match status" value="1"/>
</dbReference>
<dbReference type="InterPro" id="IPR002052">
    <property type="entry name" value="DNA_methylase_N6_adenine_CS"/>
</dbReference>
<organism evidence="8 9">
    <name type="scientific">Vitrella brassicaformis (strain CCMP3155)</name>
    <dbReference type="NCBI Taxonomy" id="1169540"/>
    <lineage>
        <taxon>Eukaryota</taxon>
        <taxon>Sar</taxon>
        <taxon>Alveolata</taxon>
        <taxon>Colpodellida</taxon>
        <taxon>Vitrellaceae</taxon>
        <taxon>Vitrella</taxon>
    </lineage>
</organism>
<keyword evidence="6" id="KW-0539">Nucleus</keyword>
<keyword evidence="5" id="KW-0949">S-adenosyl-L-methionine</keyword>
<evidence type="ECO:0000256" key="3">
    <source>
        <dbReference type="ARBA" id="ARBA00022603"/>
    </source>
</evidence>
<dbReference type="OrthoDB" id="406152at2759"/>
<keyword evidence="4" id="KW-0808">Transferase</keyword>
<dbReference type="GO" id="GO:0032259">
    <property type="term" value="P:methylation"/>
    <property type="evidence" value="ECO:0007669"/>
    <property type="project" value="UniProtKB-KW"/>
</dbReference>
<feature type="domain" description="Methyltransferase small" evidence="7">
    <location>
        <begin position="94"/>
        <end position="188"/>
    </location>
</feature>
<evidence type="ECO:0000256" key="4">
    <source>
        <dbReference type="ARBA" id="ARBA00022679"/>
    </source>
</evidence>
<evidence type="ECO:0000256" key="6">
    <source>
        <dbReference type="ARBA" id="ARBA00023242"/>
    </source>
</evidence>
<dbReference type="GO" id="GO:0005634">
    <property type="term" value="C:nucleus"/>
    <property type="evidence" value="ECO:0007669"/>
    <property type="project" value="UniProtKB-SubCell"/>
</dbReference>
<dbReference type="FunFam" id="3.40.50.150:FF:000077">
    <property type="entry name" value="HemK methyltransferase family member 2"/>
    <property type="match status" value="1"/>
</dbReference>
<dbReference type="InterPro" id="IPR029063">
    <property type="entry name" value="SAM-dependent_MTases_sf"/>
</dbReference>
<dbReference type="GO" id="GO:0008276">
    <property type="term" value="F:protein methyltransferase activity"/>
    <property type="evidence" value="ECO:0007669"/>
    <property type="project" value="TreeGrafter"/>
</dbReference>
<gene>
    <name evidence="8" type="ORF">Vbra_16978</name>
</gene>
<dbReference type="InterPro" id="IPR007848">
    <property type="entry name" value="Small_mtfrase_dom"/>
</dbReference>
<dbReference type="PROSITE" id="PS00092">
    <property type="entry name" value="N6_MTASE"/>
    <property type="match status" value="1"/>
</dbReference>
<dbReference type="STRING" id="1169540.A0A0G4G4A8"/>
<dbReference type="PANTHER" id="PTHR45875:SF1">
    <property type="entry name" value="METHYLTRANSFERASE N6AMT1"/>
    <property type="match status" value="1"/>
</dbReference>
<dbReference type="EMBL" id="CDMY01000562">
    <property type="protein sequence ID" value="CEM23161.1"/>
    <property type="molecule type" value="Genomic_DNA"/>
</dbReference>
<dbReference type="NCBIfam" id="TIGR00537">
    <property type="entry name" value="hemK_rel_arch"/>
    <property type="match status" value="1"/>
</dbReference>
<evidence type="ECO:0000313" key="8">
    <source>
        <dbReference type="EMBL" id="CEM23161.1"/>
    </source>
</evidence>
<reference evidence="8 9" key="1">
    <citation type="submission" date="2014-11" db="EMBL/GenBank/DDBJ databases">
        <authorList>
            <person name="Zhu J."/>
            <person name="Qi W."/>
            <person name="Song R."/>
        </authorList>
    </citation>
    <scope>NUCLEOTIDE SEQUENCE [LARGE SCALE GENOMIC DNA]</scope>
</reference>
<dbReference type="OMA" id="DVNRNAC"/>
<dbReference type="InterPro" id="IPR052190">
    <property type="entry name" value="Euk-Arch_PrmC-MTase"/>
</dbReference>
<dbReference type="AlphaFoldDB" id="A0A0G4G4A8"/>
<dbReference type="PhylomeDB" id="A0A0G4G4A8"/>
<comment type="subcellular location">
    <subcellularLocation>
        <location evidence="1">Nucleus</location>
    </subcellularLocation>
</comment>
<comment type="similarity">
    <text evidence="2">Belongs to the eukaryotic/archaeal PrmC-related family.</text>
</comment>
<dbReference type="GO" id="GO:0008757">
    <property type="term" value="F:S-adenosylmethionine-dependent methyltransferase activity"/>
    <property type="evidence" value="ECO:0007669"/>
    <property type="project" value="TreeGrafter"/>
</dbReference>
<protein>
    <recommendedName>
        <fullName evidence="7">Methyltransferase small domain-containing protein</fullName>
    </recommendedName>
</protein>
<dbReference type="GO" id="GO:0035657">
    <property type="term" value="C:eRF1 methyltransferase complex"/>
    <property type="evidence" value="ECO:0007669"/>
    <property type="project" value="TreeGrafter"/>
</dbReference>
<keyword evidence="9" id="KW-1185">Reference proteome</keyword>
<evidence type="ECO:0000256" key="2">
    <source>
        <dbReference type="ARBA" id="ARBA00006149"/>
    </source>
</evidence>
<dbReference type="GO" id="GO:0003676">
    <property type="term" value="F:nucleic acid binding"/>
    <property type="evidence" value="ECO:0007669"/>
    <property type="project" value="InterPro"/>
</dbReference>
<dbReference type="InterPro" id="IPR004557">
    <property type="entry name" value="PrmC-related"/>
</dbReference>
<evidence type="ECO:0000313" key="9">
    <source>
        <dbReference type="Proteomes" id="UP000041254"/>
    </source>
</evidence>
<evidence type="ECO:0000259" key="7">
    <source>
        <dbReference type="Pfam" id="PF05175"/>
    </source>
</evidence>
<dbReference type="PANTHER" id="PTHR45875">
    <property type="entry name" value="METHYLTRANSFERASE N6AMT1"/>
    <property type="match status" value="1"/>
</dbReference>
<dbReference type="CDD" id="cd02440">
    <property type="entry name" value="AdoMet_MTases"/>
    <property type="match status" value="1"/>
</dbReference>
<dbReference type="Proteomes" id="UP000041254">
    <property type="component" value="Unassembled WGS sequence"/>
</dbReference>